<reference evidence="3 4" key="1">
    <citation type="submission" date="2021-08" db="EMBL/GenBank/DDBJ databases">
        <title>Novel members of of the genus Stenotrophomonas from differernt environment.</title>
        <authorList>
            <person name="Deng Y."/>
        </authorList>
    </citation>
    <scope>NUCLEOTIDE SEQUENCE [LARGE SCALE GENOMIC DNA]</scope>
    <source>
        <strain evidence="3 4">CPCC 101365</strain>
    </source>
</reference>
<dbReference type="InterPro" id="IPR012338">
    <property type="entry name" value="Beta-lactam/transpept-like"/>
</dbReference>
<evidence type="ECO:0000259" key="2">
    <source>
        <dbReference type="Pfam" id="PF00144"/>
    </source>
</evidence>
<dbReference type="Proteomes" id="UP001431235">
    <property type="component" value="Unassembled WGS sequence"/>
</dbReference>
<evidence type="ECO:0000313" key="4">
    <source>
        <dbReference type="Proteomes" id="UP001431235"/>
    </source>
</evidence>
<dbReference type="InterPro" id="IPR050789">
    <property type="entry name" value="Diverse_Enzym_Activities"/>
</dbReference>
<sequence>MKTHASRMAVLALALFPLGGAHAQPPAADASTRYGCSTASTVPSGDAAARLEAFSAAMRAQAVPGAQLAYAGHGRQALYCHGVAKAGAERRVDDTTLFQAASLSKVVGAYIALRLVDQGLLDLDTPLWSYWPSERTRDNPQARTITARMALNHTSGLPNWEISPSNPAIDQTPLRPRFTPGTRFAYSGEGFYLLQRTIEHLTGRDWNTLAAEEVFSRMDMPDSSFVTDPEVAGRHASGHAGDGTPEPDRVFGWGNTAWTLVTTAHDYGNFVHKALYRGEGLQPATRAAMFTPSSDAADPAAPNAADPFIAWGLGVGLQDVDGRQMVWHWGDNPGFKALFMLDPASGESLVLLTNSENGPATYKQVLATFMGEGRYPAVDWSLTQD</sequence>
<dbReference type="PANTHER" id="PTHR43283">
    <property type="entry name" value="BETA-LACTAMASE-RELATED"/>
    <property type="match status" value="1"/>
</dbReference>
<dbReference type="Pfam" id="PF00144">
    <property type="entry name" value="Beta-lactamase"/>
    <property type="match status" value="1"/>
</dbReference>
<feature type="signal peptide" evidence="1">
    <location>
        <begin position="1"/>
        <end position="23"/>
    </location>
</feature>
<dbReference type="EMBL" id="JAIKTS010000001">
    <property type="protein sequence ID" value="MCL7713413.1"/>
    <property type="molecule type" value="Genomic_DNA"/>
</dbReference>
<organism evidence="3 4">
    <name type="scientific">Stenotrophomonas mori</name>
    <dbReference type="NCBI Taxonomy" id="2871096"/>
    <lineage>
        <taxon>Bacteria</taxon>
        <taxon>Pseudomonadati</taxon>
        <taxon>Pseudomonadota</taxon>
        <taxon>Gammaproteobacteria</taxon>
        <taxon>Lysobacterales</taxon>
        <taxon>Lysobacteraceae</taxon>
        <taxon>Stenotrophomonas</taxon>
    </lineage>
</organism>
<keyword evidence="1" id="KW-0732">Signal</keyword>
<dbReference type="Gene3D" id="3.40.710.10">
    <property type="entry name" value="DD-peptidase/beta-lactamase superfamily"/>
    <property type="match status" value="1"/>
</dbReference>
<evidence type="ECO:0000313" key="3">
    <source>
        <dbReference type="EMBL" id="MCL7713413.1"/>
    </source>
</evidence>
<feature type="domain" description="Beta-lactamase-related" evidence="2">
    <location>
        <begin position="53"/>
        <end position="359"/>
    </location>
</feature>
<name>A0ABT0SEA4_9GAMM</name>
<feature type="chain" id="PRO_5046388186" evidence="1">
    <location>
        <begin position="24"/>
        <end position="385"/>
    </location>
</feature>
<protein>
    <submittedName>
        <fullName evidence="3">Beta-lactamase family protein</fullName>
    </submittedName>
</protein>
<comment type="caution">
    <text evidence="3">The sequence shown here is derived from an EMBL/GenBank/DDBJ whole genome shotgun (WGS) entry which is preliminary data.</text>
</comment>
<gene>
    <name evidence="3" type="ORF">K5L01_01895</name>
</gene>
<dbReference type="SUPFAM" id="SSF56601">
    <property type="entry name" value="beta-lactamase/transpeptidase-like"/>
    <property type="match status" value="1"/>
</dbReference>
<evidence type="ECO:0000256" key="1">
    <source>
        <dbReference type="SAM" id="SignalP"/>
    </source>
</evidence>
<accession>A0ABT0SEA4</accession>
<proteinExistence type="predicted"/>
<dbReference type="InterPro" id="IPR001466">
    <property type="entry name" value="Beta-lactam-related"/>
</dbReference>
<keyword evidence="4" id="KW-1185">Reference proteome</keyword>
<dbReference type="PANTHER" id="PTHR43283:SF18">
    <property type="match status" value="1"/>
</dbReference>